<dbReference type="GO" id="GO:0004673">
    <property type="term" value="F:protein histidine kinase activity"/>
    <property type="evidence" value="ECO:0007669"/>
    <property type="project" value="UniProtKB-EC"/>
</dbReference>
<evidence type="ECO:0000256" key="7">
    <source>
        <dbReference type="ARBA" id="ARBA00022840"/>
    </source>
</evidence>
<keyword evidence="8" id="KW-0902">Two-component regulatory system</keyword>
<evidence type="ECO:0000256" key="8">
    <source>
        <dbReference type="ARBA" id="ARBA00023012"/>
    </source>
</evidence>
<keyword evidence="6 10" id="KW-0418">Kinase</keyword>
<dbReference type="RefSeq" id="WP_095066002.1">
    <property type="nucleotide sequence ID" value="NZ_LT906470.1"/>
</dbReference>
<proteinExistence type="predicted"/>
<evidence type="ECO:0000256" key="2">
    <source>
        <dbReference type="ARBA" id="ARBA00012438"/>
    </source>
</evidence>
<evidence type="ECO:0000256" key="4">
    <source>
        <dbReference type="ARBA" id="ARBA00022679"/>
    </source>
</evidence>
<evidence type="ECO:0000259" key="9">
    <source>
        <dbReference type="PROSITE" id="PS50109"/>
    </source>
</evidence>
<dbReference type="Pfam" id="PF07568">
    <property type="entry name" value="HisKA_2"/>
    <property type="match status" value="1"/>
</dbReference>
<dbReference type="GO" id="GO:0000160">
    <property type="term" value="P:phosphorelay signal transduction system"/>
    <property type="evidence" value="ECO:0007669"/>
    <property type="project" value="UniProtKB-KW"/>
</dbReference>
<dbReference type="EC" id="2.7.13.3" evidence="2"/>
<feature type="domain" description="Histidine kinase" evidence="9">
    <location>
        <begin position="270"/>
        <end position="463"/>
    </location>
</feature>
<organism evidence="10 11">
    <name type="scientific">Veillonella rodentium</name>
    <dbReference type="NCBI Taxonomy" id="248315"/>
    <lineage>
        <taxon>Bacteria</taxon>
        <taxon>Bacillati</taxon>
        <taxon>Bacillota</taxon>
        <taxon>Negativicutes</taxon>
        <taxon>Veillonellales</taxon>
        <taxon>Veillonellaceae</taxon>
        <taxon>Veillonella</taxon>
    </lineage>
</organism>
<reference evidence="10 11" key="1">
    <citation type="submission" date="2017-06" db="EMBL/GenBank/DDBJ databases">
        <authorList>
            <consortium name="Pathogen Informatics"/>
        </authorList>
    </citation>
    <scope>NUCLEOTIDE SEQUENCE [LARGE SCALE GENOMIC DNA]</scope>
    <source>
        <strain evidence="10 11">NCTC12018</strain>
    </source>
</reference>
<dbReference type="PANTHER" id="PTHR41523:SF8">
    <property type="entry name" value="ETHYLENE RESPONSE SENSOR PROTEIN"/>
    <property type="match status" value="1"/>
</dbReference>
<dbReference type="EMBL" id="LT906470">
    <property type="protein sequence ID" value="SNV66386.1"/>
    <property type="molecule type" value="Genomic_DNA"/>
</dbReference>
<dbReference type="InterPro" id="IPR003594">
    <property type="entry name" value="HATPase_dom"/>
</dbReference>
<evidence type="ECO:0000256" key="6">
    <source>
        <dbReference type="ARBA" id="ARBA00022777"/>
    </source>
</evidence>
<keyword evidence="11" id="KW-1185">Reference proteome</keyword>
<sequence>MDIGQDILNETPLGPSQTALLKHISTLISFGESVTRQRIQLFTPLLRSSYEDSDKDGINMLCIMRNDTEIVTRRTKSSYLWRNMFAKGSPQCGAVETSREHVFPIADNGGRIIGGISFTLSTSVQPDQFEREYILSDTMHRLMLTATDEQIQSYEPISYLDGLIIFDHTNTIIYGNEAALQLVDILGFNRRLIGSSIYGGTLKISAIQQVLGNRTVYTSEEIYQDMVIRQHMIPIAMGRNETRCFLVLHDCTRESKQQQELLVKNSIIKEIHHRVKNNLQTVAGLLRMEARRSNLPDVKQALQEGINRIESMALVHDIVSHYDEDYIGVRSIYDELCRLLRLSMARHNQMVTFTYDGADILISSYVASYVSLIINELITNSLEHGLDGESGNIHLAVDETDDEIIMTFSDDGRGLPEDFDIGSNKRLGLTIINNLVIHELNGSLRIVNSQKGVTVTIHMKKEK</sequence>
<keyword evidence="7" id="KW-0067">ATP-binding</keyword>
<dbReference type="SUPFAM" id="SSF55874">
    <property type="entry name" value="ATPase domain of HSP90 chaperone/DNA topoisomerase II/histidine kinase"/>
    <property type="match status" value="1"/>
</dbReference>
<dbReference type="Gene3D" id="3.30.450.20">
    <property type="entry name" value="PAS domain"/>
    <property type="match status" value="1"/>
</dbReference>
<dbReference type="GO" id="GO:0005524">
    <property type="term" value="F:ATP binding"/>
    <property type="evidence" value="ECO:0007669"/>
    <property type="project" value="UniProtKB-KW"/>
</dbReference>
<dbReference type="InterPro" id="IPR036890">
    <property type="entry name" value="HATPase_C_sf"/>
</dbReference>
<dbReference type="Gene3D" id="3.30.565.10">
    <property type="entry name" value="Histidine kinase-like ATPase, C-terminal domain"/>
    <property type="match status" value="1"/>
</dbReference>
<comment type="catalytic activity">
    <reaction evidence="1">
        <text>ATP + protein L-histidine = ADP + protein N-phospho-L-histidine.</text>
        <dbReference type="EC" id="2.7.13.3"/>
    </reaction>
</comment>
<evidence type="ECO:0000256" key="1">
    <source>
        <dbReference type="ARBA" id="ARBA00000085"/>
    </source>
</evidence>
<dbReference type="KEGG" id="vrm:44547418_01049"/>
<evidence type="ECO:0000313" key="11">
    <source>
        <dbReference type="Proteomes" id="UP000214973"/>
    </source>
</evidence>
<keyword evidence="5" id="KW-0547">Nucleotide-binding</keyword>
<dbReference type="PANTHER" id="PTHR41523">
    <property type="entry name" value="TWO-COMPONENT SYSTEM SENSOR PROTEIN"/>
    <property type="match status" value="1"/>
</dbReference>
<accession>A0A239Z6Q8</accession>
<keyword evidence="4 10" id="KW-0808">Transferase</keyword>
<dbReference type="AlphaFoldDB" id="A0A239Z6Q8"/>
<keyword evidence="3" id="KW-0597">Phosphoprotein</keyword>
<dbReference type="InterPro" id="IPR011495">
    <property type="entry name" value="Sig_transdc_His_kin_sub2_dim/P"/>
</dbReference>
<dbReference type="PROSITE" id="PS50109">
    <property type="entry name" value="HIS_KIN"/>
    <property type="match status" value="1"/>
</dbReference>
<dbReference type="InterPro" id="IPR005467">
    <property type="entry name" value="His_kinase_dom"/>
</dbReference>
<dbReference type="Pfam" id="PF02518">
    <property type="entry name" value="HATPase_c"/>
    <property type="match status" value="1"/>
</dbReference>
<gene>
    <name evidence="10" type="primary">pdtaS</name>
    <name evidence="10" type="ORF">SAMEA44547418_01049</name>
</gene>
<name>A0A239Z6Q8_9FIRM</name>
<dbReference type="SMART" id="SM00387">
    <property type="entry name" value="HATPase_c"/>
    <property type="match status" value="1"/>
</dbReference>
<protein>
    <recommendedName>
        <fullName evidence="2">histidine kinase</fullName>
        <ecNumber evidence="2">2.7.13.3</ecNumber>
    </recommendedName>
</protein>
<evidence type="ECO:0000256" key="5">
    <source>
        <dbReference type="ARBA" id="ARBA00022741"/>
    </source>
</evidence>
<evidence type="ECO:0000313" key="10">
    <source>
        <dbReference type="EMBL" id="SNV66386.1"/>
    </source>
</evidence>
<dbReference type="Proteomes" id="UP000214973">
    <property type="component" value="Chromosome 1"/>
</dbReference>
<evidence type="ECO:0000256" key="3">
    <source>
        <dbReference type="ARBA" id="ARBA00022553"/>
    </source>
</evidence>